<dbReference type="InterPro" id="IPR053213">
    <property type="entry name" value="RLP29"/>
</dbReference>
<dbReference type="Proteomes" id="UP000694853">
    <property type="component" value="Unplaced"/>
</dbReference>
<evidence type="ECO:0000256" key="6">
    <source>
        <dbReference type="ARBA" id="ARBA00022989"/>
    </source>
</evidence>
<dbReference type="AlphaFoldDB" id="A0A8B8KKP4"/>
<keyword evidence="7" id="KW-0472">Membrane</keyword>
<protein>
    <submittedName>
        <fullName evidence="10">Leucine-rich repeat receptor-like serine/threonine-protein kinase At2g24130</fullName>
    </submittedName>
</protein>
<proteinExistence type="predicted"/>
<reference evidence="10" key="2">
    <citation type="submission" date="2025-08" db="UniProtKB">
        <authorList>
            <consortium name="RefSeq"/>
        </authorList>
    </citation>
    <scope>IDENTIFICATION</scope>
    <source>
        <tissue evidence="10">Young leaves</tissue>
    </source>
</reference>
<accession>A0A8B8KKP4</accession>
<dbReference type="RefSeq" id="XP_027343414.1">
    <property type="nucleotide sequence ID" value="XM_027487613.1"/>
</dbReference>
<evidence type="ECO:0000256" key="1">
    <source>
        <dbReference type="ARBA" id="ARBA00004167"/>
    </source>
</evidence>
<keyword evidence="9" id="KW-1185">Reference proteome</keyword>
<keyword evidence="4" id="KW-0732">Signal</keyword>
<dbReference type="PANTHER" id="PTHR48009:SF7">
    <property type="entry name" value="LEUCINE-RICH REPEAT (LRR) FAMILY PROTEIN"/>
    <property type="match status" value="1"/>
</dbReference>
<comment type="subcellular location">
    <subcellularLocation>
        <location evidence="1">Membrane</location>
        <topology evidence="1">Single-pass membrane protein</topology>
    </subcellularLocation>
</comment>
<organism evidence="9 10">
    <name type="scientific">Abrus precatorius</name>
    <name type="common">Indian licorice</name>
    <name type="synonym">Glycine abrus</name>
    <dbReference type="NCBI Taxonomy" id="3816"/>
    <lineage>
        <taxon>Eukaryota</taxon>
        <taxon>Viridiplantae</taxon>
        <taxon>Streptophyta</taxon>
        <taxon>Embryophyta</taxon>
        <taxon>Tracheophyta</taxon>
        <taxon>Spermatophyta</taxon>
        <taxon>Magnoliopsida</taxon>
        <taxon>eudicotyledons</taxon>
        <taxon>Gunneridae</taxon>
        <taxon>Pentapetalae</taxon>
        <taxon>rosids</taxon>
        <taxon>fabids</taxon>
        <taxon>Fabales</taxon>
        <taxon>Fabaceae</taxon>
        <taxon>Papilionoideae</taxon>
        <taxon>50 kb inversion clade</taxon>
        <taxon>NPAAA clade</taxon>
        <taxon>indigoferoid/millettioid clade</taxon>
        <taxon>Abreae</taxon>
        <taxon>Abrus</taxon>
    </lineage>
</organism>
<evidence type="ECO:0000259" key="8">
    <source>
        <dbReference type="Pfam" id="PF08263"/>
    </source>
</evidence>
<evidence type="ECO:0000313" key="10">
    <source>
        <dbReference type="RefSeq" id="XP_027343414.1"/>
    </source>
</evidence>
<reference evidence="9" key="1">
    <citation type="journal article" date="2019" name="Toxins">
        <title>Detection of Abrin-Like and Prepropulchellin-Like Toxin Genes and Transcripts Using Whole Genome Sequencing and Full-Length Transcript Sequencing of Abrus precatorius.</title>
        <authorList>
            <person name="Hovde B.T."/>
            <person name="Daligault H.E."/>
            <person name="Hanschen E.R."/>
            <person name="Kunde Y.A."/>
            <person name="Johnson M.B."/>
            <person name="Starkenburg S.R."/>
            <person name="Johnson S.L."/>
        </authorList>
    </citation>
    <scope>NUCLEOTIDE SEQUENCE [LARGE SCALE GENOMIC DNA]</scope>
</reference>
<dbReference type="Gene3D" id="3.80.10.10">
    <property type="entry name" value="Ribonuclease Inhibitor"/>
    <property type="match status" value="3"/>
</dbReference>
<keyword evidence="5" id="KW-0677">Repeat</keyword>
<dbReference type="GeneID" id="113855984"/>
<dbReference type="PANTHER" id="PTHR48009">
    <property type="entry name" value="LEUCINE-RICH REPEAT (LRR) FAMILY PROTEIN"/>
    <property type="match status" value="1"/>
</dbReference>
<gene>
    <name evidence="10" type="primary">LOC113855984</name>
</gene>
<dbReference type="InterPro" id="IPR013210">
    <property type="entry name" value="LRR_N_plant-typ"/>
</dbReference>
<dbReference type="FunFam" id="3.80.10.10:FF:000383">
    <property type="entry name" value="Leucine-rich repeat receptor protein kinase EMS1"/>
    <property type="match status" value="1"/>
</dbReference>
<dbReference type="GO" id="GO:0016020">
    <property type="term" value="C:membrane"/>
    <property type="evidence" value="ECO:0007669"/>
    <property type="project" value="UniProtKB-SubCell"/>
</dbReference>
<evidence type="ECO:0000256" key="3">
    <source>
        <dbReference type="ARBA" id="ARBA00022692"/>
    </source>
</evidence>
<sequence length="411" mass="45682">MDKRIHSKIFFSLFSIITIILCIMPSHIHSSTLEVDTLALREIKRAIDPNSVTPSSYLNSWDFTVDPCESTGSQFLGILCNMPLDESPSRVTALDLNGMGYEGFLTPAIGNLTELTVLNLNHNKFRGPIPETIAKLRKLTRLTISQNFFTGAIPQEISELKKLEYLDVSGNRLSGLIPTDITGLRSLTYLGLSNNGFAGRIPNLTGLWQLNTLDLSVNQFYGDLPNLPLSLRNMYFHHNILSGHITPLKGLIHLKWLDVSDNRLSGAINRDILSLRGVVHLNVSFNRFTTLDVINYSVQGPRLQVLDAQGNHLRGHLPVNLVTFTNLTSINLSNNQFSGVIPKEYGTKVQTSWKRLYLDHNFLTGNLPSEFTHATNLRGSLANNCLKCPSNVLLCHGGQRAATECVGQHNQ</sequence>
<dbReference type="FunFam" id="3.80.10.10:FF:000129">
    <property type="entry name" value="Leucine-rich repeat receptor-like kinase"/>
    <property type="match status" value="1"/>
</dbReference>
<evidence type="ECO:0000313" key="9">
    <source>
        <dbReference type="Proteomes" id="UP000694853"/>
    </source>
</evidence>
<dbReference type="OrthoDB" id="676979at2759"/>
<dbReference type="Pfam" id="PF08263">
    <property type="entry name" value="LRRNT_2"/>
    <property type="match status" value="1"/>
</dbReference>
<feature type="domain" description="Leucine-rich repeat-containing N-terminal plant-type" evidence="8">
    <location>
        <begin position="36"/>
        <end position="81"/>
    </location>
</feature>
<evidence type="ECO:0000256" key="4">
    <source>
        <dbReference type="ARBA" id="ARBA00022729"/>
    </source>
</evidence>
<evidence type="ECO:0000256" key="2">
    <source>
        <dbReference type="ARBA" id="ARBA00022614"/>
    </source>
</evidence>
<dbReference type="KEGG" id="aprc:113855984"/>
<evidence type="ECO:0000256" key="7">
    <source>
        <dbReference type="ARBA" id="ARBA00023136"/>
    </source>
</evidence>
<keyword evidence="6" id="KW-1133">Transmembrane helix</keyword>
<dbReference type="Pfam" id="PF00560">
    <property type="entry name" value="LRR_1"/>
    <property type="match status" value="4"/>
</dbReference>
<keyword evidence="3" id="KW-0812">Transmembrane</keyword>
<dbReference type="InterPro" id="IPR032675">
    <property type="entry name" value="LRR_dom_sf"/>
</dbReference>
<dbReference type="SUPFAM" id="SSF52058">
    <property type="entry name" value="L domain-like"/>
    <property type="match status" value="1"/>
</dbReference>
<name>A0A8B8KKP4_ABRPR</name>
<dbReference type="InterPro" id="IPR001611">
    <property type="entry name" value="Leu-rich_rpt"/>
</dbReference>
<keyword evidence="2" id="KW-0433">Leucine-rich repeat</keyword>
<dbReference type="Pfam" id="PF13855">
    <property type="entry name" value="LRR_8"/>
    <property type="match status" value="1"/>
</dbReference>
<evidence type="ECO:0000256" key="5">
    <source>
        <dbReference type="ARBA" id="ARBA00022737"/>
    </source>
</evidence>